<dbReference type="SUPFAM" id="SSF51735">
    <property type="entry name" value="NAD(P)-binding Rossmann-fold domains"/>
    <property type="match status" value="1"/>
</dbReference>
<dbReference type="AlphaFoldDB" id="A0A9X3N4N3"/>
<sequence length="353" mass="38534">MARRFVSINNAPLRTAVVGYGYWGPNLVRNVMERPELEFAGLCERDPARAAAYSARYAGQPVFNDLSLVLADDTIDAVVVATPPRTHHAIVRACLEAGKHVLVEKPLATTTADAVDLLETASRNGRTLMPGHTFVYSPPVNKIKEIIAGGTLGEVYFVTSSRMNLGKYQADGVICDLAPHDLSILLYWLDSPIVEVAATGRSIFQAGIPETAFITLTFANGANANIQVSWLAPRKVREMTVVGSQRMIQYDDNAADEAVRIFDRGMEFSVPQTFGEYQLTYRSGDMIVPRLEPAEPLSLELADFAQAIRTGTEPRSSAQLGLEIVMAMEAAEESLRRNGEPIAIERAPLRVAA</sequence>
<organism evidence="3 4">
    <name type="scientific">Solirubrobacter ginsenosidimutans</name>
    <dbReference type="NCBI Taxonomy" id="490573"/>
    <lineage>
        <taxon>Bacteria</taxon>
        <taxon>Bacillati</taxon>
        <taxon>Actinomycetota</taxon>
        <taxon>Thermoleophilia</taxon>
        <taxon>Solirubrobacterales</taxon>
        <taxon>Solirubrobacteraceae</taxon>
        <taxon>Solirubrobacter</taxon>
    </lineage>
</organism>
<dbReference type="SUPFAM" id="SSF55347">
    <property type="entry name" value="Glyceraldehyde-3-phosphate dehydrogenase-like, C-terminal domain"/>
    <property type="match status" value="1"/>
</dbReference>
<evidence type="ECO:0000313" key="3">
    <source>
        <dbReference type="EMBL" id="MDA0166597.1"/>
    </source>
</evidence>
<dbReference type="Proteomes" id="UP001149140">
    <property type="component" value="Unassembled WGS sequence"/>
</dbReference>
<keyword evidence="4" id="KW-1185">Reference proteome</keyword>
<dbReference type="Gene3D" id="3.30.360.10">
    <property type="entry name" value="Dihydrodipicolinate Reductase, domain 2"/>
    <property type="match status" value="1"/>
</dbReference>
<dbReference type="RefSeq" id="WP_270045855.1">
    <property type="nucleotide sequence ID" value="NZ_JAPDOD010000070.1"/>
</dbReference>
<dbReference type="GO" id="GO:0000166">
    <property type="term" value="F:nucleotide binding"/>
    <property type="evidence" value="ECO:0007669"/>
    <property type="project" value="InterPro"/>
</dbReference>
<feature type="domain" description="Gfo/Idh/MocA-like oxidoreductase N-terminal" evidence="1">
    <location>
        <begin position="13"/>
        <end position="132"/>
    </location>
</feature>
<evidence type="ECO:0000259" key="1">
    <source>
        <dbReference type="Pfam" id="PF01408"/>
    </source>
</evidence>
<dbReference type="PANTHER" id="PTHR43377">
    <property type="entry name" value="BILIVERDIN REDUCTASE A"/>
    <property type="match status" value="1"/>
</dbReference>
<proteinExistence type="predicted"/>
<dbReference type="InterPro" id="IPR000683">
    <property type="entry name" value="Gfo/Idh/MocA-like_OxRdtase_N"/>
</dbReference>
<dbReference type="Gene3D" id="3.40.50.720">
    <property type="entry name" value="NAD(P)-binding Rossmann-like Domain"/>
    <property type="match status" value="1"/>
</dbReference>
<dbReference type="EMBL" id="JAPDOD010000070">
    <property type="protein sequence ID" value="MDA0166597.1"/>
    <property type="molecule type" value="Genomic_DNA"/>
</dbReference>
<accession>A0A9X3N4N3</accession>
<dbReference type="Pfam" id="PF01408">
    <property type="entry name" value="GFO_IDH_MocA"/>
    <property type="match status" value="1"/>
</dbReference>
<dbReference type="InterPro" id="IPR051450">
    <property type="entry name" value="Gfo/Idh/MocA_Oxidoreductases"/>
</dbReference>
<dbReference type="InterPro" id="IPR055170">
    <property type="entry name" value="GFO_IDH_MocA-like_dom"/>
</dbReference>
<dbReference type="InterPro" id="IPR036291">
    <property type="entry name" value="NAD(P)-bd_dom_sf"/>
</dbReference>
<gene>
    <name evidence="3" type="ORF">OM076_40415</name>
</gene>
<comment type="caution">
    <text evidence="3">The sequence shown here is derived from an EMBL/GenBank/DDBJ whole genome shotgun (WGS) entry which is preliminary data.</text>
</comment>
<evidence type="ECO:0000313" key="4">
    <source>
        <dbReference type="Proteomes" id="UP001149140"/>
    </source>
</evidence>
<feature type="domain" description="GFO/IDH/MocA-like oxidoreductase" evidence="2">
    <location>
        <begin position="141"/>
        <end position="248"/>
    </location>
</feature>
<reference evidence="3" key="1">
    <citation type="submission" date="2022-10" db="EMBL/GenBank/DDBJ databases">
        <title>The WGS of Solirubrobacter ginsenosidimutans DSM 21036.</title>
        <authorList>
            <person name="Jiang Z."/>
        </authorList>
    </citation>
    <scope>NUCLEOTIDE SEQUENCE</scope>
    <source>
        <strain evidence="3">DSM 21036</strain>
    </source>
</reference>
<dbReference type="PANTHER" id="PTHR43377:SF6">
    <property type="entry name" value="GFO_IDH_MOCA-LIKE OXIDOREDUCTASE N-TERMINAL DOMAIN-CONTAINING PROTEIN"/>
    <property type="match status" value="1"/>
</dbReference>
<dbReference type="Pfam" id="PF22725">
    <property type="entry name" value="GFO_IDH_MocA_C3"/>
    <property type="match status" value="1"/>
</dbReference>
<evidence type="ECO:0000259" key="2">
    <source>
        <dbReference type="Pfam" id="PF22725"/>
    </source>
</evidence>
<name>A0A9X3N4N3_9ACTN</name>
<protein>
    <submittedName>
        <fullName evidence="3">Gfo/Idh/MocA family oxidoreductase</fullName>
    </submittedName>
</protein>